<name>A0A933SAZ4_UNCEI</name>
<feature type="transmembrane region" description="Helical" evidence="1">
    <location>
        <begin position="19"/>
        <end position="36"/>
    </location>
</feature>
<keyword evidence="1" id="KW-0812">Transmembrane</keyword>
<dbReference type="EMBL" id="JACRIW010000047">
    <property type="protein sequence ID" value="MBI5169202.1"/>
    <property type="molecule type" value="Genomic_DNA"/>
</dbReference>
<proteinExistence type="predicted"/>
<protein>
    <recommendedName>
        <fullName evidence="4">PH domain-containing protein</fullName>
    </recommendedName>
</protein>
<evidence type="ECO:0000256" key="1">
    <source>
        <dbReference type="SAM" id="Phobius"/>
    </source>
</evidence>
<keyword evidence="1" id="KW-0472">Membrane</keyword>
<accession>A0A933SAZ4</accession>
<dbReference type="Proteomes" id="UP000696931">
    <property type="component" value="Unassembled WGS sequence"/>
</dbReference>
<organism evidence="2 3">
    <name type="scientific">Eiseniibacteriota bacterium</name>
    <dbReference type="NCBI Taxonomy" id="2212470"/>
    <lineage>
        <taxon>Bacteria</taxon>
        <taxon>Candidatus Eiseniibacteriota</taxon>
    </lineage>
</organism>
<feature type="transmembrane region" description="Helical" evidence="1">
    <location>
        <begin position="42"/>
        <end position="61"/>
    </location>
</feature>
<keyword evidence="1" id="KW-1133">Transmembrane helix</keyword>
<sequence>MDTGTPLPVTLRPRPWRKWAVTAISAVLGSGGVLMIRDHEPSGWFVTIFFGLCALVALFLMGPEGNALTLDAEGIECVSPLRTFRIAWSDVCEFGVYATPPFGLTRFVGMNFREGRAPEGTPAGLLGLNSAICGYQGALPDTYGLSAEALARLLEHHRRARGGALGAFGAVTGEGPLV</sequence>
<comment type="caution">
    <text evidence="2">The sequence shown here is derived from an EMBL/GenBank/DDBJ whole genome shotgun (WGS) entry which is preliminary data.</text>
</comment>
<dbReference type="AlphaFoldDB" id="A0A933SAZ4"/>
<evidence type="ECO:0000313" key="3">
    <source>
        <dbReference type="Proteomes" id="UP000696931"/>
    </source>
</evidence>
<evidence type="ECO:0000313" key="2">
    <source>
        <dbReference type="EMBL" id="MBI5169202.1"/>
    </source>
</evidence>
<gene>
    <name evidence="2" type="ORF">HZA61_06915</name>
</gene>
<evidence type="ECO:0008006" key="4">
    <source>
        <dbReference type="Google" id="ProtNLM"/>
    </source>
</evidence>
<reference evidence="2" key="1">
    <citation type="submission" date="2020-07" db="EMBL/GenBank/DDBJ databases">
        <title>Huge and variable diversity of episymbiotic CPR bacteria and DPANN archaea in groundwater ecosystems.</title>
        <authorList>
            <person name="He C.Y."/>
            <person name="Keren R."/>
            <person name="Whittaker M."/>
            <person name="Farag I.F."/>
            <person name="Doudna J."/>
            <person name="Cate J.H.D."/>
            <person name="Banfield J.F."/>
        </authorList>
    </citation>
    <scope>NUCLEOTIDE SEQUENCE</scope>
    <source>
        <strain evidence="2">NC_groundwater_1813_Pr3_B-0.1um_71_17</strain>
    </source>
</reference>